<accession>A0A1H7KTU8</accession>
<dbReference type="Pfam" id="PF14347">
    <property type="entry name" value="DUF4399"/>
    <property type="match status" value="2"/>
</dbReference>
<dbReference type="Proteomes" id="UP000183894">
    <property type="component" value="Unassembled WGS sequence"/>
</dbReference>
<reference evidence="3 4" key="1">
    <citation type="submission" date="2016-10" db="EMBL/GenBank/DDBJ databases">
        <authorList>
            <person name="de Groot N.N."/>
        </authorList>
    </citation>
    <scope>NUCLEOTIDE SEQUENCE [LARGE SCALE GENOMIC DNA]</scope>
    <source>
        <strain evidence="3 4">CDM_5</strain>
    </source>
</reference>
<feature type="domain" description="DUF4399" evidence="2">
    <location>
        <begin position="104"/>
        <end position="187"/>
    </location>
</feature>
<dbReference type="EMBL" id="FOAD01000002">
    <property type="protein sequence ID" value="SEK89950.1"/>
    <property type="molecule type" value="Genomic_DNA"/>
</dbReference>
<dbReference type="AlphaFoldDB" id="A0A1H7KTU8"/>
<dbReference type="PROSITE" id="PS51318">
    <property type="entry name" value="TAT"/>
    <property type="match status" value="1"/>
</dbReference>
<proteinExistence type="predicted"/>
<name>A0A1H7KTU8_HALLR</name>
<dbReference type="InterPro" id="IPR006311">
    <property type="entry name" value="TAT_signal"/>
</dbReference>
<sequence length="302" mass="31449">MSNNSNFSRRAFVGTISSAVAVGLAGCTGDQTAGDETETDATTAEGRETATESEEPTTTAESDTSTTTESDTYTNGVGTDASISFEVPSPRSELTSTSVQWHATADGVTIEQAGTVSKGAGHYHVIVDTDPVTPGEVIPSDDSHIHYGSGQTDGVLELEPGDHTLHLQIGDGKHKAMDLVETVEVTVSDDASLSLDTSVDGSVVEWDVTAEKYTIEPSSEGISSNAGHLHAIIDTDPVPVGDVIPGDAQHVHFGDGSTSGRLDLAAQLGDEYEPGDHTIHFQVGSGTHRATMVHTDTTVTTE</sequence>
<evidence type="ECO:0000313" key="3">
    <source>
        <dbReference type="EMBL" id="SEK89950.1"/>
    </source>
</evidence>
<evidence type="ECO:0000256" key="1">
    <source>
        <dbReference type="SAM" id="MobiDB-lite"/>
    </source>
</evidence>
<dbReference type="OrthoDB" id="205749at2157"/>
<feature type="domain" description="DUF4399" evidence="2">
    <location>
        <begin position="209"/>
        <end position="294"/>
    </location>
</feature>
<feature type="region of interest" description="Disordered" evidence="1">
    <location>
        <begin position="29"/>
        <end position="93"/>
    </location>
</feature>
<evidence type="ECO:0000313" key="4">
    <source>
        <dbReference type="Proteomes" id="UP000183894"/>
    </source>
</evidence>
<gene>
    <name evidence="3" type="ORF">SAMN04488691_102106</name>
</gene>
<organism evidence="3 4">
    <name type="scientific">Haloferax larsenii</name>
    <dbReference type="NCBI Taxonomy" id="302484"/>
    <lineage>
        <taxon>Archaea</taxon>
        <taxon>Methanobacteriati</taxon>
        <taxon>Methanobacteriota</taxon>
        <taxon>Stenosarchaea group</taxon>
        <taxon>Halobacteria</taxon>
        <taxon>Halobacteriales</taxon>
        <taxon>Haloferacaceae</taxon>
        <taxon>Haloferax</taxon>
    </lineage>
</organism>
<evidence type="ECO:0000259" key="2">
    <source>
        <dbReference type="Pfam" id="PF14347"/>
    </source>
</evidence>
<protein>
    <recommendedName>
        <fullName evidence="2">DUF4399 domain-containing protein</fullName>
    </recommendedName>
</protein>
<dbReference type="RefSeq" id="WP_074792756.1">
    <property type="nucleotide sequence ID" value="NZ_FOAD01000002.1"/>
</dbReference>
<feature type="compositionally biased region" description="Low complexity" evidence="1">
    <location>
        <begin position="56"/>
        <end position="72"/>
    </location>
</feature>
<dbReference type="InterPro" id="IPR025512">
    <property type="entry name" value="DUF4399"/>
</dbReference>